<sequence>MPRTRRSNRLSGARTRYTSDPFEIAGVSDESDSREGTTSSRRKAKQPVLADDFSDDEYKDVQNGQDEVEEGEDEDVEMVDVPDDDDEFVSDGEDETDSKKAKKGGTSRVKNPKRRHEDGSVAIAEDETHFRGTWNPGEHVGKLTHMKVTFGSDERDLLSMAYTRDRWAKGVDSTFPTRSSLNEAEKFPDYAYGATFGVEPEEVRKESTRGWDWYYADDVGGRFRKRQRIEKIDEEEARSRYMAQQEKKQTVLIGPVDAQKKFRLGQNESANFGEAWKCGEKKSGTAKNATESKKPLREGWLLNLGQKIQCMAWAPNQSGLTQYLGVVVPITKEQKESYPDPLKNQASLAFRSSAPYPCAMQLWAFKARREDSFTKTLDMSIKPRLRLALCADWGDLRRMAWCPMPRAARDEDDEDPLRNLGLLAGVWGDGYVRVIDVKLSRNPNATEFNKVHTPVFEAKPPSAVCTCVAWLSPTDIAVGCANGFVAIWSITAAEETSSTALPYFYEPIHRTYILNLASAYPTHPHLLCTTSMDGETRLTSIVDYQKDTVETTRMRMASPHAAYSPLLHAFISSDENDFARLLAVRRFFTTTAMARLPSTVSALAPCSFWHPSVLLGCAGGEVIATSPIRRLVHPKEKQWQQTWFTHEWARGQDADSAGTSRFIDGYRAESFSLLRNMGPPQNVVDIWTILYQYFPGVRRAGMNVANINNPSNGMVLLAELHNSENSWWPSKPRCDVLHKYKLKIYRHFPPLHRRGLPEDGIVTFKKAAGAERIPLPNPVLLDCHFRIAEILNASGMSEFIDRMIREWEDLKGGPDAGCGLTMYRDYNRLFSPV</sequence>
<dbReference type="Proteomes" id="UP000653565">
    <property type="component" value="Unassembled WGS sequence"/>
</dbReference>
<dbReference type="InterPro" id="IPR015943">
    <property type="entry name" value="WD40/YVTN_repeat-like_dom_sf"/>
</dbReference>
<name>A0A8H4LZ93_9EURO</name>
<evidence type="ECO:0000313" key="5">
    <source>
        <dbReference type="EMBL" id="KAF4230672.1"/>
    </source>
</evidence>
<accession>A0A8H4LZ93</accession>
<dbReference type="SUPFAM" id="SSF50978">
    <property type="entry name" value="WD40 repeat-like"/>
    <property type="match status" value="1"/>
</dbReference>
<dbReference type="AlphaFoldDB" id="A0A8H4LZ93"/>
<keyword evidence="2" id="KW-0804">Transcription</keyword>
<dbReference type="GO" id="GO:0000127">
    <property type="term" value="C:transcription factor TFIIIC complex"/>
    <property type="evidence" value="ECO:0007669"/>
    <property type="project" value="TreeGrafter"/>
</dbReference>
<keyword evidence="6" id="KW-1185">Reference proteome</keyword>
<proteinExistence type="predicted"/>
<evidence type="ECO:0000256" key="2">
    <source>
        <dbReference type="ARBA" id="ARBA00023163"/>
    </source>
</evidence>
<feature type="region of interest" description="Disordered" evidence="4">
    <location>
        <begin position="1"/>
        <end position="124"/>
    </location>
</feature>
<evidence type="ECO:0000256" key="4">
    <source>
        <dbReference type="SAM" id="MobiDB-lite"/>
    </source>
</evidence>
<dbReference type="PANTHER" id="PTHR15052:SF2">
    <property type="entry name" value="GENERAL TRANSCRIPTION FACTOR 3C POLYPEPTIDE 2"/>
    <property type="match status" value="1"/>
</dbReference>
<gene>
    <name evidence="5" type="ORF">CNMCM6805_000618</name>
</gene>
<evidence type="ECO:0000256" key="3">
    <source>
        <dbReference type="ARBA" id="ARBA00023242"/>
    </source>
</evidence>
<evidence type="ECO:0008006" key="7">
    <source>
        <dbReference type="Google" id="ProtNLM"/>
    </source>
</evidence>
<protein>
    <recommendedName>
        <fullName evidence="7">Transcription factor TFIIIC complex subunit Tfc6</fullName>
    </recommendedName>
</protein>
<dbReference type="InterPro" id="IPR052416">
    <property type="entry name" value="GTF3C_component"/>
</dbReference>
<dbReference type="EMBL" id="JAAAPX010000113">
    <property type="protein sequence ID" value="KAF4230672.1"/>
    <property type="molecule type" value="Genomic_DNA"/>
</dbReference>
<dbReference type="OrthoDB" id="4703at2759"/>
<dbReference type="InterPro" id="IPR036322">
    <property type="entry name" value="WD40_repeat_dom_sf"/>
</dbReference>
<dbReference type="PANTHER" id="PTHR15052">
    <property type="entry name" value="RNA POLYMERASE III TRANSCRIPTION INITIATION FACTOR COMPLEX SUBUNIT"/>
    <property type="match status" value="1"/>
</dbReference>
<feature type="compositionally biased region" description="Basic residues" evidence="4">
    <location>
        <begin position="100"/>
        <end position="114"/>
    </location>
</feature>
<dbReference type="GO" id="GO:0006383">
    <property type="term" value="P:transcription by RNA polymerase III"/>
    <property type="evidence" value="ECO:0007669"/>
    <property type="project" value="TreeGrafter"/>
</dbReference>
<keyword evidence="3" id="KW-0539">Nucleus</keyword>
<reference evidence="5" key="2">
    <citation type="submission" date="2020-04" db="EMBL/GenBank/DDBJ databases">
        <authorList>
            <person name="Santos R.A.C."/>
            <person name="Steenwyk J.L."/>
            <person name="Rivero-Menendez O."/>
            <person name="Mead M.E."/>
            <person name="Silva L.P."/>
            <person name="Bastos R.W."/>
            <person name="Alastruey-Izquierdo A."/>
            <person name="Goldman G.H."/>
            <person name="Rokas A."/>
        </authorList>
    </citation>
    <scope>NUCLEOTIDE SEQUENCE</scope>
    <source>
        <strain evidence="5">CNM-CM6805</strain>
    </source>
</reference>
<comment type="subcellular location">
    <subcellularLocation>
        <location evidence="1">Nucleus</location>
    </subcellularLocation>
</comment>
<evidence type="ECO:0000313" key="6">
    <source>
        <dbReference type="Proteomes" id="UP000653565"/>
    </source>
</evidence>
<reference evidence="5" key="1">
    <citation type="journal article" date="2020" name="bioRxiv">
        <title>Genomic and phenotypic heterogeneity of clinical isolates of the human pathogens Aspergillus fumigatus, Aspergillus lentulus and Aspergillus fumigatiaffinis.</title>
        <authorList>
            <person name="dos Santos R.A.C."/>
            <person name="Steenwyk J.L."/>
            <person name="Rivero-Menendez O."/>
            <person name="Mead M.E."/>
            <person name="Silva L.P."/>
            <person name="Bastos R.W."/>
            <person name="Alastruey-Izquierdo A."/>
            <person name="Goldman G.H."/>
            <person name="Rokas A."/>
        </authorList>
    </citation>
    <scope>NUCLEOTIDE SEQUENCE</scope>
    <source>
        <strain evidence="5">CNM-CM6805</strain>
    </source>
</reference>
<dbReference type="GO" id="GO:0005634">
    <property type="term" value="C:nucleus"/>
    <property type="evidence" value="ECO:0007669"/>
    <property type="project" value="UniProtKB-SubCell"/>
</dbReference>
<organism evidence="5 6">
    <name type="scientific">Aspergillus fumigatiaffinis</name>
    <dbReference type="NCBI Taxonomy" id="340414"/>
    <lineage>
        <taxon>Eukaryota</taxon>
        <taxon>Fungi</taxon>
        <taxon>Dikarya</taxon>
        <taxon>Ascomycota</taxon>
        <taxon>Pezizomycotina</taxon>
        <taxon>Eurotiomycetes</taxon>
        <taxon>Eurotiomycetidae</taxon>
        <taxon>Eurotiales</taxon>
        <taxon>Aspergillaceae</taxon>
        <taxon>Aspergillus</taxon>
        <taxon>Aspergillus subgen. Fumigati</taxon>
    </lineage>
</organism>
<dbReference type="Gene3D" id="2.130.10.10">
    <property type="entry name" value="YVTN repeat-like/Quinoprotein amine dehydrogenase"/>
    <property type="match status" value="1"/>
</dbReference>
<comment type="caution">
    <text evidence="5">The sequence shown here is derived from an EMBL/GenBank/DDBJ whole genome shotgun (WGS) entry which is preliminary data.</text>
</comment>
<feature type="compositionally biased region" description="Acidic residues" evidence="4">
    <location>
        <begin position="66"/>
        <end position="96"/>
    </location>
</feature>
<evidence type="ECO:0000256" key="1">
    <source>
        <dbReference type="ARBA" id="ARBA00004123"/>
    </source>
</evidence>